<sequence length="92" mass="9687">MEDFEGDVAVASLVVRSVHLAHAAPPEETSDHIRTESSSRPRTLTLTVRHPSAPLHIANGDGADDIPGVRQILRSDSVARVVAACDAGILAL</sequence>
<reference evidence="3" key="1">
    <citation type="journal article" date="2019" name="Int. J. Syst. Evol. Microbiol.">
        <title>The Global Catalogue of Microorganisms (GCM) 10K type strain sequencing project: providing services to taxonomists for standard genome sequencing and annotation.</title>
        <authorList>
            <consortium name="The Broad Institute Genomics Platform"/>
            <consortium name="The Broad Institute Genome Sequencing Center for Infectious Disease"/>
            <person name="Wu L."/>
            <person name="Ma J."/>
        </authorList>
    </citation>
    <scope>NUCLEOTIDE SEQUENCE [LARGE SCALE GENOMIC DNA]</scope>
    <source>
        <strain evidence="3">JCM 17688</strain>
    </source>
</reference>
<evidence type="ECO:0000256" key="1">
    <source>
        <dbReference type="SAM" id="MobiDB-lite"/>
    </source>
</evidence>
<keyword evidence="3" id="KW-1185">Reference proteome</keyword>
<name>A0ABP8J0R8_9ACTN</name>
<evidence type="ECO:0000313" key="2">
    <source>
        <dbReference type="EMBL" id="GAA4382785.1"/>
    </source>
</evidence>
<protein>
    <submittedName>
        <fullName evidence="2">Uncharacterized protein</fullName>
    </submittedName>
</protein>
<feature type="region of interest" description="Disordered" evidence="1">
    <location>
        <begin position="24"/>
        <end position="44"/>
    </location>
</feature>
<comment type="caution">
    <text evidence="2">The sequence shown here is derived from an EMBL/GenBank/DDBJ whole genome shotgun (WGS) entry which is preliminary data.</text>
</comment>
<evidence type="ECO:0000313" key="3">
    <source>
        <dbReference type="Proteomes" id="UP001500635"/>
    </source>
</evidence>
<dbReference type="EMBL" id="BAABFR010000001">
    <property type="protein sequence ID" value="GAA4382785.1"/>
    <property type="molecule type" value="Genomic_DNA"/>
</dbReference>
<feature type="compositionally biased region" description="Basic and acidic residues" evidence="1">
    <location>
        <begin position="29"/>
        <end position="39"/>
    </location>
</feature>
<dbReference type="Proteomes" id="UP001500635">
    <property type="component" value="Unassembled WGS sequence"/>
</dbReference>
<accession>A0ABP8J0R8</accession>
<gene>
    <name evidence="2" type="ORF">GCM10023147_00990</name>
</gene>
<organism evidence="2 3">
    <name type="scientific">Tsukamurella soli</name>
    <dbReference type="NCBI Taxonomy" id="644556"/>
    <lineage>
        <taxon>Bacteria</taxon>
        <taxon>Bacillati</taxon>
        <taxon>Actinomycetota</taxon>
        <taxon>Actinomycetes</taxon>
        <taxon>Mycobacteriales</taxon>
        <taxon>Tsukamurellaceae</taxon>
        <taxon>Tsukamurella</taxon>
    </lineage>
</organism>
<proteinExistence type="predicted"/>